<keyword evidence="1 5" id="KW-0963">Cytoplasm</keyword>
<comment type="caution">
    <text evidence="6">The sequence shown here is derived from an EMBL/GenBank/DDBJ whole genome shotgun (WGS) entry which is preliminary data.</text>
</comment>
<gene>
    <name evidence="5" type="primary">queF</name>
    <name evidence="6" type="ORF">EV385_2471</name>
</gene>
<evidence type="ECO:0000313" key="6">
    <source>
        <dbReference type="EMBL" id="RZU50692.1"/>
    </source>
</evidence>
<dbReference type="EC" id="1.7.1.13" evidence="5"/>
<evidence type="ECO:0000256" key="3">
    <source>
        <dbReference type="ARBA" id="ARBA00022857"/>
    </source>
</evidence>
<comment type="similarity">
    <text evidence="5">Belongs to the GTP cyclohydrolase I family. QueF type 1 subfamily.</text>
</comment>
<dbReference type="RefSeq" id="WP_130509578.1">
    <property type="nucleotide sequence ID" value="NZ_SHKY01000001.1"/>
</dbReference>
<dbReference type="Gene3D" id="3.30.1130.10">
    <property type="match status" value="1"/>
</dbReference>
<keyword evidence="7" id="KW-1185">Reference proteome</keyword>
<feature type="binding site" evidence="5">
    <location>
        <begin position="92"/>
        <end position="93"/>
    </location>
    <ligand>
        <name>substrate</name>
    </ligand>
</feature>
<evidence type="ECO:0000256" key="4">
    <source>
        <dbReference type="ARBA" id="ARBA00023002"/>
    </source>
</evidence>
<dbReference type="InterPro" id="IPR050084">
    <property type="entry name" value="NADPH_dep_7-cyano-7-deazaG_red"/>
</dbReference>
<dbReference type="PANTHER" id="PTHR34354:SF1">
    <property type="entry name" value="NADPH-DEPENDENT 7-CYANO-7-DEAZAGUANINE REDUCTASE"/>
    <property type="match status" value="1"/>
</dbReference>
<accession>A0A4Q7ZIL8</accession>
<dbReference type="EMBL" id="SHKY01000001">
    <property type="protein sequence ID" value="RZU50692.1"/>
    <property type="molecule type" value="Genomic_DNA"/>
</dbReference>
<dbReference type="InterPro" id="IPR043133">
    <property type="entry name" value="GTP-CH-I_C/QueF"/>
</dbReference>
<evidence type="ECO:0000256" key="2">
    <source>
        <dbReference type="ARBA" id="ARBA00022785"/>
    </source>
</evidence>
<dbReference type="InterPro" id="IPR029500">
    <property type="entry name" value="QueF"/>
</dbReference>
<evidence type="ECO:0000313" key="7">
    <source>
        <dbReference type="Proteomes" id="UP000292564"/>
    </source>
</evidence>
<evidence type="ECO:0000256" key="1">
    <source>
        <dbReference type="ARBA" id="ARBA00022490"/>
    </source>
</evidence>
<dbReference type="GO" id="GO:0005737">
    <property type="term" value="C:cytoplasm"/>
    <property type="evidence" value="ECO:0007669"/>
    <property type="project" value="UniProtKB-SubCell"/>
</dbReference>
<evidence type="ECO:0000256" key="5">
    <source>
        <dbReference type="HAMAP-Rule" id="MF_00818"/>
    </source>
</evidence>
<keyword evidence="2 5" id="KW-0671">Queuosine biosynthesis</keyword>
<dbReference type="InterPro" id="IPR016856">
    <property type="entry name" value="QueF_type1"/>
</dbReference>
<comment type="catalytic activity">
    <reaction evidence="5">
        <text>7-aminomethyl-7-carbaguanine + 2 NADP(+) = 7-cyano-7-carbaguanine + 2 NADPH + 3 H(+)</text>
        <dbReference type="Rhea" id="RHEA:13409"/>
        <dbReference type="ChEBI" id="CHEBI:15378"/>
        <dbReference type="ChEBI" id="CHEBI:45075"/>
        <dbReference type="ChEBI" id="CHEBI:57783"/>
        <dbReference type="ChEBI" id="CHEBI:58349"/>
        <dbReference type="ChEBI" id="CHEBI:58703"/>
        <dbReference type="EC" id="1.7.1.13"/>
    </reaction>
</comment>
<dbReference type="GO" id="GO:0008616">
    <property type="term" value="P:tRNA queuosine(34) biosynthetic process"/>
    <property type="evidence" value="ECO:0007669"/>
    <property type="project" value="UniProtKB-UniRule"/>
</dbReference>
<sequence>MSDIKNLTLLGAASTSYTYEEPASNQLETFDYQSSATQAVGFITSEFTSLCPKTGQPDFARIEIVYVPRRRGIESKSLKLYLFRYRNHGAFHEDCISKILRDVVEAIEPWYIKVIGDFTPRGGIAIKPVSVFYAPTANRNEIDTTIRNYHQATFNR</sequence>
<protein>
    <recommendedName>
        <fullName evidence="5">NADPH-dependent 7-cyano-7-deazaguanine reductase</fullName>
        <ecNumber evidence="5">1.7.1.13</ecNumber>
    </recommendedName>
    <alternativeName>
        <fullName evidence="5">7-cyano-7-carbaguanine reductase</fullName>
    </alternativeName>
    <alternativeName>
        <fullName evidence="5">NADPH-dependent nitrile oxidoreductase</fullName>
    </alternativeName>
    <alternativeName>
        <fullName evidence="5">PreQ(0) reductase</fullName>
    </alternativeName>
</protein>
<dbReference type="AlphaFoldDB" id="A0A4Q7ZIL8"/>
<dbReference type="Proteomes" id="UP000292564">
    <property type="component" value="Unassembled WGS sequence"/>
</dbReference>
<feature type="binding site" evidence="5">
    <location>
        <begin position="73"/>
        <end position="75"/>
    </location>
    <ligand>
        <name>substrate</name>
    </ligand>
</feature>
<dbReference type="OrthoDB" id="9789995at2"/>
<keyword evidence="4 5" id="KW-0560">Oxidoreductase</keyword>
<dbReference type="SUPFAM" id="SSF55620">
    <property type="entry name" value="Tetrahydrobiopterin biosynthesis enzymes-like"/>
    <property type="match status" value="1"/>
</dbReference>
<dbReference type="UniPathway" id="UPA00392"/>
<dbReference type="Pfam" id="PF14489">
    <property type="entry name" value="QueF"/>
    <property type="match status" value="1"/>
</dbReference>
<feature type="active site" description="Thioimide intermediate" evidence="5">
    <location>
        <position position="51"/>
    </location>
</feature>
<proteinExistence type="inferred from homology"/>
<comment type="function">
    <text evidence="5">Catalyzes the NADPH-dependent reduction of 7-cyano-7-deazaguanine (preQ0) to 7-aminomethyl-7-deazaguanine (preQ1).</text>
</comment>
<comment type="subcellular location">
    <subcellularLocation>
        <location evidence="5">Cytoplasm</location>
    </subcellularLocation>
</comment>
<dbReference type="NCBIfam" id="TIGR03139">
    <property type="entry name" value="QueF-II"/>
    <property type="match status" value="1"/>
</dbReference>
<feature type="active site" description="Proton donor" evidence="5">
    <location>
        <position position="58"/>
    </location>
</feature>
<organism evidence="6 7">
    <name type="scientific">Krasilnikovia cinnamomea</name>
    <dbReference type="NCBI Taxonomy" id="349313"/>
    <lineage>
        <taxon>Bacteria</taxon>
        <taxon>Bacillati</taxon>
        <taxon>Actinomycetota</taxon>
        <taxon>Actinomycetes</taxon>
        <taxon>Micromonosporales</taxon>
        <taxon>Micromonosporaceae</taxon>
        <taxon>Krasilnikovia</taxon>
    </lineage>
</organism>
<keyword evidence="3 5" id="KW-0521">NADP</keyword>
<comment type="pathway">
    <text evidence="5">tRNA modification; tRNA-queuosine biosynthesis.</text>
</comment>
<dbReference type="GO" id="GO:0033739">
    <property type="term" value="F:preQ1 synthase activity"/>
    <property type="evidence" value="ECO:0007669"/>
    <property type="project" value="UniProtKB-UniRule"/>
</dbReference>
<dbReference type="PANTHER" id="PTHR34354">
    <property type="entry name" value="NADPH-DEPENDENT 7-CYANO-7-DEAZAGUANINE REDUCTASE"/>
    <property type="match status" value="1"/>
</dbReference>
<name>A0A4Q7ZIL8_9ACTN</name>
<dbReference type="HAMAP" id="MF_00818">
    <property type="entry name" value="QueF_type1"/>
    <property type="match status" value="1"/>
</dbReference>
<reference evidence="6 7" key="1">
    <citation type="submission" date="2019-02" db="EMBL/GenBank/DDBJ databases">
        <title>Sequencing the genomes of 1000 actinobacteria strains.</title>
        <authorList>
            <person name="Klenk H.-P."/>
        </authorList>
    </citation>
    <scope>NUCLEOTIDE SEQUENCE [LARGE SCALE GENOMIC DNA]</scope>
    <source>
        <strain evidence="6 7">DSM 45162</strain>
    </source>
</reference>